<reference evidence="2 3" key="1">
    <citation type="submission" date="2020-12" db="EMBL/GenBank/DDBJ databases">
        <authorList>
            <person name="Lu T."/>
            <person name="Wang Q."/>
            <person name="Han X."/>
        </authorList>
    </citation>
    <scope>NUCLEOTIDE SEQUENCE [LARGE SCALE GENOMIC DNA]</scope>
    <source>
        <strain evidence="2 3">WQ 585</strain>
    </source>
</reference>
<keyword evidence="3" id="KW-1185">Reference proteome</keyword>
<dbReference type="RefSeq" id="WP_200239318.1">
    <property type="nucleotide sequence ID" value="NZ_JAENGP010000024.1"/>
</dbReference>
<feature type="signal peptide" evidence="1">
    <location>
        <begin position="1"/>
        <end position="18"/>
    </location>
</feature>
<evidence type="ECO:0000313" key="3">
    <source>
        <dbReference type="Proteomes" id="UP000635316"/>
    </source>
</evidence>
<gene>
    <name evidence="2" type="ORF">JHL22_15160</name>
</gene>
<evidence type="ECO:0000313" key="2">
    <source>
        <dbReference type="EMBL" id="MBK1782550.1"/>
    </source>
</evidence>
<dbReference type="Proteomes" id="UP000635316">
    <property type="component" value="Unassembled WGS sequence"/>
</dbReference>
<evidence type="ECO:0000256" key="1">
    <source>
        <dbReference type="SAM" id="SignalP"/>
    </source>
</evidence>
<evidence type="ECO:0008006" key="4">
    <source>
        <dbReference type="Google" id="ProtNLM"/>
    </source>
</evidence>
<organism evidence="2 3">
    <name type="scientific">Advenella mandrilli</name>
    <dbReference type="NCBI Taxonomy" id="2800330"/>
    <lineage>
        <taxon>Bacteria</taxon>
        <taxon>Pseudomonadati</taxon>
        <taxon>Pseudomonadota</taxon>
        <taxon>Betaproteobacteria</taxon>
        <taxon>Burkholderiales</taxon>
        <taxon>Alcaligenaceae</taxon>
    </lineage>
</organism>
<sequence>MKRRYFLMAAVASATLLAGCKQGPNETFLGYWKDLDDNMPVHIKPNGNEYMARLGLYNMPAKETSPGIITIETANPLQLKFDSKTNQLQNVDLNKTIVFQRINEEEFKILDQKWNNPNFQSPTK</sequence>
<dbReference type="EMBL" id="JAENGP010000024">
    <property type="protein sequence ID" value="MBK1782550.1"/>
    <property type="molecule type" value="Genomic_DNA"/>
</dbReference>
<protein>
    <recommendedName>
        <fullName evidence="4">Lipoprotein</fullName>
    </recommendedName>
</protein>
<comment type="caution">
    <text evidence="2">The sequence shown here is derived from an EMBL/GenBank/DDBJ whole genome shotgun (WGS) entry which is preliminary data.</text>
</comment>
<keyword evidence="1" id="KW-0732">Signal</keyword>
<name>A0ABS1EHP1_9BURK</name>
<dbReference type="PROSITE" id="PS51257">
    <property type="entry name" value="PROKAR_LIPOPROTEIN"/>
    <property type="match status" value="1"/>
</dbReference>
<accession>A0ABS1EHP1</accession>
<feature type="chain" id="PRO_5045362517" description="Lipoprotein" evidence="1">
    <location>
        <begin position="19"/>
        <end position="124"/>
    </location>
</feature>
<proteinExistence type="predicted"/>